<dbReference type="EMBL" id="JBANRG010000091">
    <property type="protein sequence ID" value="KAK7436709.1"/>
    <property type="molecule type" value="Genomic_DNA"/>
</dbReference>
<feature type="compositionally biased region" description="Basic and acidic residues" evidence="4">
    <location>
        <begin position="796"/>
        <end position="808"/>
    </location>
</feature>
<dbReference type="Gene3D" id="1.10.510.10">
    <property type="entry name" value="Transferase(Phosphotransferase) domain 1"/>
    <property type="match status" value="1"/>
</dbReference>
<feature type="compositionally biased region" description="Low complexity" evidence="4">
    <location>
        <begin position="969"/>
        <end position="986"/>
    </location>
</feature>
<feature type="domain" description="Protein kinase" evidence="5">
    <location>
        <begin position="43"/>
        <end position="289"/>
    </location>
</feature>
<feature type="compositionally biased region" description="Basic residues" evidence="4">
    <location>
        <begin position="1140"/>
        <end position="1149"/>
    </location>
</feature>
<feature type="compositionally biased region" description="Polar residues" evidence="4">
    <location>
        <begin position="909"/>
        <end position="918"/>
    </location>
</feature>
<name>A0ABR1IQL3_9AGAR</name>
<feature type="binding site" evidence="3">
    <location>
        <position position="72"/>
    </location>
    <ligand>
        <name>ATP</name>
        <dbReference type="ChEBI" id="CHEBI:30616"/>
    </ligand>
</feature>
<dbReference type="Pfam" id="PF00069">
    <property type="entry name" value="Pkinase"/>
    <property type="match status" value="1"/>
</dbReference>
<evidence type="ECO:0000256" key="1">
    <source>
        <dbReference type="ARBA" id="ARBA00022741"/>
    </source>
</evidence>
<feature type="compositionally biased region" description="Polar residues" evidence="4">
    <location>
        <begin position="602"/>
        <end position="615"/>
    </location>
</feature>
<sequence length="1216" mass="132302">MSNVQGHKHSGSVTQNQKAHLANAYNELGKELSSPKIRVVGNYTLGKVIGEGAYGKVRLGTHRLTGTKVAIKQIPKAMSPSLTREIHHHRQLHHPHVTQMYEVIATESNIWIVTELCSGGELFDYLVEKGRLSETETKFIFGQLCLAVAYLHDKGIVHRDLKLENVLLDEHCRVKLGDFGFTREFERGGLMETFCGTTGYAAPEMLSGKKYQGPEVDVWSLGVILYCLLTGMLPFDDDDEGVMRDKVIVGEFEDPEWLSPESRDLIKGILFLEPSKRFTIPQILAHSWFTTKHDDDSPDVPVSADVPPPESIDSARSSASTTSDALSPSEVFTSAPTTPDPSSDDPFEMPDLAKPSTIHRNLSETTIRKSFEAQSTKPIRPFPETVAEEEQEDSNLPLQRQRTTSSGSRSAPPFPPLRTPARTKRRSVSSTLSENGNSDRTQLVMPPKDKDINFSSVLTTPAPIIFTTPLERELLNMMSLLGFDSGQIVYSVLNDACDAAGAVWWMLKRKAEKKMLEDGLDALADSLTSSSVDAYIETASSSKEKSGRKMHNMGVQVDPPATASVPQPLNLQKTPQLAFVPATPTFPPRPTTPPRTTSPTSKSPMLTPSSSGIYDSSSKPSTPGGGGSQKGRKNRAGSVSIMQRATTALEAAGLVRKKSSEAVREEKEKEKEKEKERKMTGGSLEERPRSSHGSGSSKLTKSPPLKASHGPPSTPPPSELSHTPQTTDSPWVMAEAKDSSPTRHERRSHIAPTPANSPGDLFTSVSQPNLGEGSTGKASTGSGKNRANLLTVFRLWFHEDRKGKRKENSSPQGSRMQRNVSTGGSRQGYSSASVKRRTSNNSSGGGRVGRGGRRGRPSVSSRRSSSVNSRRSSIASVQMVLLDSPQAVPGRRSFGSHTPSSDKGDHGSRPSSIRSFSLQPRHRKSPSASSTGSVTFRSKNYHRRGGSGSSTTTRVVRQPTRSSSNHMRSNSTTSSIHSPASSRPTSFIDYSDYEGQRTASPYRTRRSSDETPKRGREGNATFVAQKRQGPFSSPLHGNSLGRSSWKKSWGLEPPGWQTRKAHLPVEVLAISPAEGTSIRDVFSGRQSLNLGDESDWVDEDDDIPYAGGLGQMTMSLSASSSKSHHMQMSPNVMTLDPAPRHRSSSKRTTNKGSGMQSGNGSSRQKTGHAPAERGSPVPGESYEETRGGGRRQLPGGRSGPAFKQPIQEEDEEEEEE</sequence>
<evidence type="ECO:0000256" key="4">
    <source>
        <dbReference type="SAM" id="MobiDB-lite"/>
    </source>
</evidence>
<dbReference type="PANTHER" id="PTHR24346:SF110">
    <property type="entry name" value="NON-SPECIFIC SERINE_THREONINE PROTEIN KINASE"/>
    <property type="match status" value="1"/>
</dbReference>
<keyword evidence="1 3" id="KW-0547">Nucleotide-binding</keyword>
<feature type="compositionally biased region" description="Acidic residues" evidence="4">
    <location>
        <begin position="1092"/>
        <end position="1103"/>
    </location>
</feature>
<dbReference type="PROSITE" id="PS50011">
    <property type="entry name" value="PROTEIN_KINASE_DOM"/>
    <property type="match status" value="1"/>
</dbReference>
<feature type="compositionally biased region" description="Low complexity" evidence="4">
    <location>
        <begin position="299"/>
        <end position="341"/>
    </location>
</feature>
<keyword evidence="7" id="KW-1185">Reference proteome</keyword>
<accession>A0ABR1IQL3</accession>
<organism evidence="6 7">
    <name type="scientific">Marasmiellus scandens</name>
    <dbReference type="NCBI Taxonomy" id="2682957"/>
    <lineage>
        <taxon>Eukaryota</taxon>
        <taxon>Fungi</taxon>
        <taxon>Dikarya</taxon>
        <taxon>Basidiomycota</taxon>
        <taxon>Agaricomycotina</taxon>
        <taxon>Agaricomycetes</taxon>
        <taxon>Agaricomycetidae</taxon>
        <taxon>Agaricales</taxon>
        <taxon>Marasmiineae</taxon>
        <taxon>Omphalotaceae</taxon>
        <taxon>Marasmiellus</taxon>
    </lineage>
</organism>
<gene>
    <name evidence="6" type="ORF">VKT23_018963</name>
</gene>
<dbReference type="SUPFAM" id="SSF56112">
    <property type="entry name" value="Protein kinase-like (PK-like)"/>
    <property type="match status" value="1"/>
</dbReference>
<dbReference type="Proteomes" id="UP001498398">
    <property type="component" value="Unassembled WGS sequence"/>
</dbReference>
<feature type="compositionally biased region" description="Low complexity" evidence="4">
    <location>
        <begin position="399"/>
        <end position="410"/>
    </location>
</feature>
<feature type="compositionally biased region" description="Basic and acidic residues" evidence="4">
    <location>
        <begin position="658"/>
        <end position="689"/>
    </location>
</feature>
<feature type="region of interest" description="Disordered" evidence="4">
    <location>
        <begin position="293"/>
        <end position="448"/>
    </location>
</feature>
<keyword evidence="2 3" id="KW-0067">ATP-binding</keyword>
<dbReference type="InterPro" id="IPR000719">
    <property type="entry name" value="Prot_kinase_dom"/>
</dbReference>
<feature type="compositionally biased region" description="Polar residues" evidence="4">
    <location>
        <begin position="926"/>
        <end position="938"/>
    </location>
</feature>
<dbReference type="CDD" id="cd14003">
    <property type="entry name" value="STKc_AMPK-like"/>
    <property type="match status" value="1"/>
</dbReference>
<evidence type="ECO:0000259" key="5">
    <source>
        <dbReference type="PROSITE" id="PS50011"/>
    </source>
</evidence>
<feature type="compositionally biased region" description="Polar residues" evidence="4">
    <location>
        <begin position="959"/>
        <end position="968"/>
    </location>
</feature>
<dbReference type="InterPro" id="IPR008271">
    <property type="entry name" value="Ser/Thr_kinase_AS"/>
</dbReference>
<feature type="compositionally biased region" description="Basic and acidic residues" evidence="4">
    <location>
        <begin position="1006"/>
        <end position="1017"/>
    </location>
</feature>
<feature type="region of interest" description="Disordered" evidence="4">
    <location>
        <begin position="1088"/>
        <end position="1216"/>
    </location>
</feature>
<dbReference type="PROSITE" id="PS00107">
    <property type="entry name" value="PROTEIN_KINASE_ATP"/>
    <property type="match status" value="1"/>
</dbReference>
<feature type="compositionally biased region" description="Polar residues" evidence="4">
    <location>
        <begin position="809"/>
        <end position="833"/>
    </location>
</feature>
<proteinExistence type="predicted"/>
<feature type="compositionally biased region" description="Polar residues" evidence="4">
    <location>
        <begin position="1150"/>
        <end position="1164"/>
    </location>
</feature>
<feature type="compositionally biased region" description="Low complexity" evidence="4">
    <location>
        <begin position="857"/>
        <end position="873"/>
    </location>
</feature>
<evidence type="ECO:0000256" key="3">
    <source>
        <dbReference type="PROSITE-ProRule" id="PRU10141"/>
    </source>
</evidence>
<comment type="caution">
    <text evidence="6">The sequence shown here is derived from an EMBL/GenBank/DDBJ whole genome shotgun (WGS) entry which is preliminary data.</text>
</comment>
<feature type="compositionally biased region" description="Polar residues" evidence="4">
    <location>
        <begin position="428"/>
        <end position="441"/>
    </location>
</feature>
<reference evidence="6 7" key="1">
    <citation type="submission" date="2024-01" db="EMBL/GenBank/DDBJ databases">
        <title>A draft genome for the cacao thread blight pathogen Marasmiellus scandens.</title>
        <authorList>
            <person name="Baruah I.K."/>
            <person name="Leung J."/>
            <person name="Bukari Y."/>
            <person name="Amoako-Attah I."/>
            <person name="Meinhardt L.W."/>
            <person name="Bailey B.A."/>
            <person name="Cohen S.P."/>
        </authorList>
    </citation>
    <scope>NUCLEOTIDE SEQUENCE [LARGE SCALE GENOMIC DNA]</scope>
    <source>
        <strain evidence="6 7">GH-19</strain>
    </source>
</reference>
<dbReference type="PROSITE" id="PS00108">
    <property type="entry name" value="PROTEIN_KINASE_ST"/>
    <property type="match status" value="1"/>
</dbReference>
<evidence type="ECO:0000313" key="7">
    <source>
        <dbReference type="Proteomes" id="UP001498398"/>
    </source>
</evidence>
<dbReference type="InterPro" id="IPR011009">
    <property type="entry name" value="Kinase-like_dom_sf"/>
</dbReference>
<feature type="region of interest" description="Disordered" evidence="4">
    <location>
        <begin position="538"/>
        <end position="568"/>
    </location>
</feature>
<evidence type="ECO:0000256" key="2">
    <source>
        <dbReference type="ARBA" id="ARBA00022840"/>
    </source>
</evidence>
<dbReference type="SMART" id="SM00220">
    <property type="entry name" value="S_TKc"/>
    <property type="match status" value="1"/>
</dbReference>
<feature type="region of interest" description="Disordered" evidence="4">
    <location>
        <begin position="580"/>
        <end position="1039"/>
    </location>
</feature>
<feature type="compositionally biased region" description="Polar residues" evidence="4">
    <location>
        <begin position="691"/>
        <end position="700"/>
    </location>
</feature>
<feature type="compositionally biased region" description="Low complexity" evidence="4">
    <location>
        <begin position="1112"/>
        <end position="1129"/>
    </location>
</feature>
<feature type="compositionally biased region" description="Low complexity" evidence="4">
    <location>
        <begin position="771"/>
        <end position="784"/>
    </location>
</feature>
<feature type="compositionally biased region" description="Pro residues" evidence="4">
    <location>
        <begin position="584"/>
        <end position="593"/>
    </location>
</feature>
<protein>
    <recommendedName>
        <fullName evidence="5">Protein kinase domain-containing protein</fullName>
    </recommendedName>
</protein>
<dbReference type="InterPro" id="IPR017441">
    <property type="entry name" value="Protein_kinase_ATP_BS"/>
</dbReference>
<dbReference type="PANTHER" id="PTHR24346">
    <property type="entry name" value="MAP/MICROTUBULE AFFINITY-REGULATING KINASE"/>
    <property type="match status" value="1"/>
</dbReference>
<evidence type="ECO:0000313" key="6">
    <source>
        <dbReference type="EMBL" id="KAK7436709.1"/>
    </source>
</evidence>
<feature type="compositionally biased region" description="Acidic residues" evidence="4">
    <location>
        <begin position="1207"/>
        <end position="1216"/>
    </location>
</feature>
<feature type="compositionally biased region" description="Polar residues" evidence="4">
    <location>
        <begin position="720"/>
        <end position="729"/>
    </location>
</feature>